<dbReference type="OrthoDB" id="72851at2759"/>
<evidence type="ECO:0000313" key="9">
    <source>
        <dbReference type="Proteomes" id="UP000447434"/>
    </source>
</evidence>
<accession>A0A6A4NWR4</accession>
<dbReference type="Pfam" id="PF03552">
    <property type="entry name" value="Cellulose_synt"/>
    <property type="match status" value="1"/>
</dbReference>
<dbReference type="InterPro" id="IPR005150">
    <property type="entry name" value="Cellulose_synth"/>
</dbReference>
<keyword evidence="5" id="KW-1133">Transmembrane helix</keyword>
<proteinExistence type="predicted"/>
<sequence length="106" mass="11952">MCLSPNRVTLDKWWRNKQFWLIGGTSAHPAIVLQGLLKVIVGVDILFTLTSKSATLEDGDDEFVDIYVVIKVELSNDPSNYNHDGECYCHWCGSSKDFVQPLSTME</sequence>
<evidence type="ECO:0000256" key="5">
    <source>
        <dbReference type="ARBA" id="ARBA00022989"/>
    </source>
</evidence>
<dbReference type="Proteomes" id="UP000447434">
    <property type="component" value="Chromosome 18"/>
</dbReference>
<keyword evidence="9" id="KW-1185">Reference proteome</keyword>
<dbReference type="PANTHER" id="PTHR13301">
    <property type="entry name" value="X-BOX TRANSCRIPTION FACTOR-RELATED"/>
    <property type="match status" value="1"/>
</dbReference>
<comment type="subcellular location">
    <subcellularLocation>
        <location evidence="1">Endomembrane system</location>
    </subcellularLocation>
</comment>
<dbReference type="GO" id="GO:0030244">
    <property type="term" value="P:cellulose biosynthetic process"/>
    <property type="evidence" value="ECO:0007669"/>
    <property type="project" value="InterPro"/>
</dbReference>
<dbReference type="EMBL" id="WOCE01000018">
    <property type="protein sequence ID" value="KAE9593792.1"/>
    <property type="molecule type" value="Genomic_DNA"/>
</dbReference>
<dbReference type="GO" id="GO:0016020">
    <property type="term" value="C:membrane"/>
    <property type="evidence" value="ECO:0007669"/>
    <property type="project" value="InterPro"/>
</dbReference>
<evidence type="ECO:0000256" key="3">
    <source>
        <dbReference type="ARBA" id="ARBA00022679"/>
    </source>
</evidence>
<evidence type="ECO:0000256" key="4">
    <source>
        <dbReference type="ARBA" id="ARBA00022692"/>
    </source>
</evidence>
<dbReference type="GO" id="GO:0012505">
    <property type="term" value="C:endomembrane system"/>
    <property type="evidence" value="ECO:0007669"/>
    <property type="project" value="UniProtKB-SubCell"/>
</dbReference>
<keyword evidence="3" id="KW-0808">Transferase</keyword>
<keyword evidence="7" id="KW-0961">Cell wall biogenesis/degradation</keyword>
<evidence type="ECO:0000256" key="2">
    <source>
        <dbReference type="ARBA" id="ARBA00022676"/>
    </source>
</evidence>
<keyword evidence="6" id="KW-0472">Membrane</keyword>
<reference evidence="9" key="1">
    <citation type="journal article" date="2020" name="Nat. Commun.">
        <title>Genome sequence of the cluster root forming white lupin.</title>
        <authorList>
            <person name="Hufnagel B."/>
            <person name="Marques A."/>
            <person name="Soriano A."/>
            <person name="Marques L."/>
            <person name="Divol F."/>
            <person name="Doumas P."/>
            <person name="Sallet E."/>
            <person name="Mancinotti D."/>
            <person name="Carrere S."/>
            <person name="Marande W."/>
            <person name="Arribat S."/>
            <person name="Keller J."/>
            <person name="Huneau C."/>
            <person name="Blein T."/>
            <person name="Aime D."/>
            <person name="Laguerre M."/>
            <person name="Taylor J."/>
            <person name="Schubert V."/>
            <person name="Nelson M."/>
            <person name="Geu-Flores F."/>
            <person name="Crespi M."/>
            <person name="Gallardo-Guerrero K."/>
            <person name="Delaux P.-M."/>
            <person name="Salse J."/>
            <person name="Berges H."/>
            <person name="Guyot R."/>
            <person name="Gouzy J."/>
            <person name="Peret B."/>
        </authorList>
    </citation>
    <scope>NUCLEOTIDE SEQUENCE [LARGE SCALE GENOMIC DNA]</scope>
    <source>
        <strain evidence="9">cv. Amiga</strain>
    </source>
</reference>
<keyword evidence="4" id="KW-0812">Transmembrane</keyword>
<dbReference type="GO" id="GO:0071555">
    <property type="term" value="P:cell wall organization"/>
    <property type="evidence" value="ECO:0007669"/>
    <property type="project" value="UniProtKB-KW"/>
</dbReference>
<protein>
    <submittedName>
        <fullName evidence="8">Putative 1,4-beta-D-xylan synthase</fullName>
    </submittedName>
</protein>
<evidence type="ECO:0000256" key="6">
    <source>
        <dbReference type="ARBA" id="ARBA00023136"/>
    </source>
</evidence>
<comment type="caution">
    <text evidence="8">The sequence shown here is derived from an EMBL/GenBank/DDBJ whole genome shotgun (WGS) entry which is preliminary data.</text>
</comment>
<keyword evidence="2" id="KW-0328">Glycosyltransferase</keyword>
<organism evidence="8 9">
    <name type="scientific">Lupinus albus</name>
    <name type="common">White lupine</name>
    <name type="synonym">Lupinus termis</name>
    <dbReference type="NCBI Taxonomy" id="3870"/>
    <lineage>
        <taxon>Eukaryota</taxon>
        <taxon>Viridiplantae</taxon>
        <taxon>Streptophyta</taxon>
        <taxon>Embryophyta</taxon>
        <taxon>Tracheophyta</taxon>
        <taxon>Spermatophyta</taxon>
        <taxon>Magnoliopsida</taxon>
        <taxon>eudicotyledons</taxon>
        <taxon>Gunneridae</taxon>
        <taxon>Pentapetalae</taxon>
        <taxon>rosids</taxon>
        <taxon>fabids</taxon>
        <taxon>Fabales</taxon>
        <taxon>Fabaceae</taxon>
        <taxon>Papilionoideae</taxon>
        <taxon>50 kb inversion clade</taxon>
        <taxon>genistoids sensu lato</taxon>
        <taxon>core genistoids</taxon>
        <taxon>Genisteae</taxon>
        <taxon>Lupinus</taxon>
    </lineage>
</organism>
<evidence type="ECO:0000313" key="8">
    <source>
        <dbReference type="EMBL" id="KAE9593792.1"/>
    </source>
</evidence>
<evidence type="ECO:0000256" key="1">
    <source>
        <dbReference type="ARBA" id="ARBA00004308"/>
    </source>
</evidence>
<dbReference type="GO" id="GO:0016760">
    <property type="term" value="F:cellulose synthase (UDP-forming) activity"/>
    <property type="evidence" value="ECO:0007669"/>
    <property type="project" value="InterPro"/>
</dbReference>
<evidence type="ECO:0000256" key="7">
    <source>
        <dbReference type="ARBA" id="ARBA00023316"/>
    </source>
</evidence>
<dbReference type="AlphaFoldDB" id="A0A6A4NWR4"/>
<gene>
    <name evidence="8" type="ORF">Lalb_Chr18g0046841</name>
</gene>
<name>A0A6A4NWR4_LUPAL</name>